<dbReference type="PANTHER" id="PTHR31912:SF34">
    <property type="entry name" value="NOTOCHORD-RELATED PROTEIN"/>
    <property type="match status" value="1"/>
</dbReference>
<organism evidence="2 3">
    <name type="scientific">Puccinia graminis f. sp. tritici</name>
    <dbReference type="NCBI Taxonomy" id="56615"/>
    <lineage>
        <taxon>Eukaryota</taxon>
        <taxon>Fungi</taxon>
        <taxon>Dikarya</taxon>
        <taxon>Basidiomycota</taxon>
        <taxon>Pucciniomycotina</taxon>
        <taxon>Pucciniomycetes</taxon>
        <taxon>Pucciniales</taxon>
        <taxon>Pucciniaceae</taxon>
        <taxon>Puccinia</taxon>
    </lineage>
</organism>
<dbReference type="EMBL" id="VSWC01000016">
    <property type="protein sequence ID" value="KAA1111794.1"/>
    <property type="molecule type" value="Genomic_DNA"/>
</dbReference>
<comment type="caution">
    <text evidence="2">The sequence shown here is derived from an EMBL/GenBank/DDBJ whole genome shotgun (WGS) entry which is preliminary data.</text>
</comment>
<dbReference type="PANTHER" id="PTHR31912">
    <property type="entry name" value="IP13529P"/>
    <property type="match status" value="1"/>
</dbReference>
<reference evidence="2 3" key="1">
    <citation type="submission" date="2019-05" db="EMBL/GenBank/DDBJ databases">
        <title>Emergence of the Ug99 lineage of the wheat stem rust pathogen through somatic hybridization.</title>
        <authorList>
            <person name="Li F."/>
            <person name="Upadhyaya N.M."/>
            <person name="Sperschneider J."/>
            <person name="Matny O."/>
            <person name="Nguyen-Phuc H."/>
            <person name="Mago R."/>
            <person name="Raley C."/>
            <person name="Miller M.E."/>
            <person name="Silverstein K.A.T."/>
            <person name="Henningsen E."/>
            <person name="Hirsch C.D."/>
            <person name="Visser B."/>
            <person name="Pretorius Z.A."/>
            <person name="Steffenson B.J."/>
            <person name="Schwessinger B."/>
            <person name="Dodds P.N."/>
            <person name="Figueroa M."/>
        </authorList>
    </citation>
    <scope>NUCLEOTIDE SEQUENCE [LARGE SCALE GENOMIC DNA]</scope>
    <source>
        <strain evidence="2">21-0</strain>
    </source>
</reference>
<gene>
    <name evidence="2" type="ORF">PGT21_012546</name>
</gene>
<feature type="region of interest" description="Disordered" evidence="1">
    <location>
        <begin position="111"/>
        <end position="167"/>
    </location>
</feature>
<accession>A0A5B0QFN1</accession>
<dbReference type="OrthoDB" id="2507436at2759"/>
<sequence>MPSLKYFNCIATANGPSYVCLICPNARPTKDHRGHSRRNNHQLNVTRQEEADLIRRHEDVNYDNIDVQPDIPDLPNGGQGRAPTGPELIDGGIATEGPLLLGGFNLSSLSPVENPDSLPQRAVSVEDEQEDELALPEELHGDDGGLSDNDDRAPGEPGEPGVATAAETTTQADWFPFRNKMDLIGSLMMGHTHSMMSRKMYSKIRGILQLCDLRVPEWGTVRDSRARIRDITGLTVNTSTSVFETPCFSLSAKALISQDLGNPLVSPHLEFYPDHTEGRNVSRFSQSLKWLQHMAPENRAQMCNINDKHFYIFEPVQLLTKEVVVPIFIYMYQWRLHAKCVEIGTDHVTEVKDQARITIPSSVAFDDPRLIVCDVQEFDLIYSEIRMGDGRLLTEACQGYIYGKIYDLLSSNCV</sequence>
<dbReference type="AlphaFoldDB" id="A0A5B0QFN1"/>
<dbReference type="Proteomes" id="UP000324748">
    <property type="component" value="Unassembled WGS sequence"/>
</dbReference>
<feature type="compositionally biased region" description="Basic and acidic residues" evidence="1">
    <location>
        <begin position="137"/>
        <end position="154"/>
    </location>
</feature>
<protein>
    <submittedName>
        <fullName evidence="2">Uncharacterized protein</fullName>
    </submittedName>
</protein>
<feature type="region of interest" description="Disordered" evidence="1">
    <location>
        <begin position="64"/>
        <end position="86"/>
    </location>
</feature>
<evidence type="ECO:0000313" key="2">
    <source>
        <dbReference type="EMBL" id="KAA1111794.1"/>
    </source>
</evidence>
<proteinExistence type="predicted"/>
<evidence type="ECO:0000313" key="3">
    <source>
        <dbReference type="Proteomes" id="UP000324748"/>
    </source>
</evidence>
<evidence type="ECO:0000256" key="1">
    <source>
        <dbReference type="SAM" id="MobiDB-lite"/>
    </source>
</evidence>
<feature type="compositionally biased region" description="Acidic residues" evidence="1">
    <location>
        <begin position="125"/>
        <end position="135"/>
    </location>
</feature>
<keyword evidence="3" id="KW-1185">Reference proteome</keyword>
<name>A0A5B0QFN1_PUCGR</name>